<dbReference type="AlphaFoldDB" id="A0A4Y8X3J2"/>
<dbReference type="GO" id="GO:0003333">
    <property type="term" value="P:amino acid transmembrane transport"/>
    <property type="evidence" value="ECO:0007669"/>
    <property type="project" value="InterPro"/>
</dbReference>
<organism evidence="8 9">
    <name type="scientific">Micrococcus flavus</name>
    <dbReference type="NCBI Taxonomy" id="384602"/>
    <lineage>
        <taxon>Bacteria</taxon>
        <taxon>Bacillati</taxon>
        <taxon>Actinomycetota</taxon>
        <taxon>Actinomycetes</taxon>
        <taxon>Micrococcales</taxon>
        <taxon>Micrococcaceae</taxon>
        <taxon>Micrococcus</taxon>
    </lineage>
</organism>
<keyword evidence="2" id="KW-0813">Transport</keyword>
<keyword evidence="9" id="KW-1185">Reference proteome</keyword>
<evidence type="ECO:0000256" key="5">
    <source>
        <dbReference type="ARBA" id="ARBA00022692"/>
    </source>
</evidence>
<evidence type="ECO:0000256" key="6">
    <source>
        <dbReference type="ARBA" id="ARBA00022989"/>
    </source>
</evidence>
<reference evidence="8 9" key="1">
    <citation type="submission" date="2020-08" db="EMBL/GenBank/DDBJ databases">
        <title>Sequencing the genomes of 1000 actinobacteria strains.</title>
        <authorList>
            <person name="Klenk H.-P."/>
        </authorList>
    </citation>
    <scope>NUCLEOTIDE SEQUENCE [LARGE SCALE GENOMIC DNA]</scope>
    <source>
        <strain evidence="8 9">DSM 19079</strain>
    </source>
</reference>
<comment type="subcellular location">
    <subcellularLocation>
        <location evidence="1">Cell inner membrane</location>
        <topology evidence="1">Multi-pass membrane protein</topology>
    </subcellularLocation>
</comment>
<evidence type="ECO:0000256" key="1">
    <source>
        <dbReference type="ARBA" id="ARBA00004429"/>
    </source>
</evidence>
<dbReference type="GO" id="GO:0005886">
    <property type="term" value="C:plasma membrane"/>
    <property type="evidence" value="ECO:0007669"/>
    <property type="project" value="UniProtKB-SubCell"/>
</dbReference>
<evidence type="ECO:0000256" key="7">
    <source>
        <dbReference type="ARBA" id="ARBA00023136"/>
    </source>
</evidence>
<dbReference type="InterPro" id="IPR018227">
    <property type="entry name" value="Amino_acid_transport_2"/>
</dbReference>
<accession>A0A4Y8X3J2</accession>
<dbReference type="PANTHER" id="PTHR35334">
    <property type="entry name" value="SERINE TRANSPORTER"/>
    <property type="match status" value="1"/>
</dbReference>
<dbReference type="Proteomes" id="UP000560081">
    <property type="component" value="Unassembled WGS sequence"/>
</dbReference>
<protein>
    <submittedName>
        <fullName evidence="8">Serine transporter</fullName>
    </submittedName>
</protein>
<keyword evidence="3" id="KW-1003">Cell membrane</keyword>
<keyword evidence="7" id="KW-0472">Membrane</keyword>
<keyword evidence="4" id="KW-0997">Cell inner membrane</keyword>
<comment type="caution">
    <text evidence="8">The sequence shown here is derived from an EMBL/GenBank/DDBJ whole genome shotgun (WGS) entry which is preliminary data.</text>
</comment>
<dbReference type="PANTHER" id="PTHR35334:SF2">
    <property type="entry name" value="SERINE TRANSPORTER SDAC"/>
    <property type="match status" value="1"/>
</dbReference>
<gene>
    <name evidence="8" type="ORF">BJ976_001134</name>
</gene>
<proteinExistence type="predicted"/>
<dbReference type="OrthoDB" id="1627372at2"/>
<name>A0A4Y8X3J2_9MICC</name>
<keyword evidence="5" id="KW-0812">Transmembrane</keyword>
<sequence>MVSLVGTAVGAGVLFLPINAGMGGIWPLALATLLIAPMTYFSHRALSRFVCASPNAGDDITAVARASFGRGPGMAITVLYFLAIYPIVLIYGVSITNTVDSLLVHQLGMASPPRALLSFVLIALIMAVMVAGQRIMLAVTGWLVYPLILILFGTSLYLIPSWDLGALTAGPAPGVGEVLMSLWLVIPVLVFAFNHSPAISQFSLALQRRYGPAAATRASAVLARTTGLLVVFTMFFVWSCVLALGPDGMAAAKEANLPVLSHLANVHDAPLISALGPIVAILAIVSSFFGHYLGTAEGAAGIVRSTVDPDGTRISDRVLRLGTAAFIFVTTWLVAIANPGVLGLIETVAGPVIAIILYLMPMYAIRRLPALAPYRGALSNVFVTIAGLVAVSGIVYGVVRTVTGA</sequence>
<keyword evidence="6" id="KW-1133">Transmembrane helix</keyword>
<dbReference type="RefSeq" id="WP_135027758.1">
    <property type="nucleotide sequence ID" value="NZ_CBCSEN010000043.1"/>
</dbReference>
<evidence type="ECO:0000256" key="4">
    <source>
        <dbReference type="ARBA" id="ARBA00022519"/>
    </source>
</evidence>
<evidence type="ECO:0000256" key="3">
    <source>
        <dbReference type="ARBA" id="ARBA00022475"/>
    </source>
</evidence>
<dbReference type="EMBL" id="JACHMC010000001">
    <property type="protein sequence ID" value="MBB4882783.1"/>
    <property type="molecule type" value="Genomic_DNA"/>
</dbReference>
<dbReference type="Gene3D" id="1.20.1740.10">
    <property type="entry name" value="Amino acid/polyamine transporter I"/>
    <property type="match status" value="1"/>
</dbReference>
<evidence type="ECO:0000256" key="2">
    <source>
        <dbReference type="ARBA" id="ARBA00022448"/>
    </source>
</evidence>
<evidence type="ECO:0000313" key="8">
    <source>
        <dbReference type="EMBL" id="MBB4882783.1"/>
    </source>
</evidence>
<evidence type="ECO:0000313" key="9">
    <source>
        <dbReference type="Proteomes" id="UP000560081"/>
    </source>
</evidence>